<feature type="transmembrane region" description="Helical" evidence="2">
    <location>
        <begin position="182"/>
        <end position="203"/>
    </location>
</feature>
<proteinExistence type="predicted"/>
<protein>
    <submittedName>
        <fullName evidence="3">Uncharacterized protein</fullName>
    </submittedName>
</protein>
<dbReference type="RefSeq" id="WP_035421144.1">
    <property type="nucleotide sequence ID" value="NZ_JAFBCV010000009.1"/>
</dbReference>
<keyword evidence="4" id="KW-1185">Reference proteome</keyword>
<evidence type="ECO:0000313" key="4">
    <source>
        <dbReference type="Proteomes" id="UP001179280"/>
    </source>
</evidence>
<gene>
    <name evidence="3" type="ORF">JOC54_002984</name>
</gene>
<feature type="transmembrane region" description="Helical" evidence="2">
    <location>
        <begin position="87"/>
        <end position="103"/>
    </location>
</feature>
<name>A0ABS2SVY7_9BACI</name>
<accession>A0ABS2SVY7</accession>
<keyword evidence="2" id="KW-0472">Membrane</keyword>
<sequence length="280" mass="32586">MKKQQTNFAKQDEELLSDEMYIALQELEEELDAYLVNYPNSEQIQATIETLQQYAPAKERLLKNWFSQGQTLIERASIEIFYMSRRYWLLTIAFFIVGYLITIETAHHPILSLIMLAPAPFVFGLLEIIKGREHGLLEMEMSCKWSAHTILYARLLVISLFTVLVNTLFMLSSTPIIDAAQLFSLILSWFVPLTLFCAIAFYLSMKLRRIPFLVSFLAIWFVFCGYVLLDPIRSQVFLSLHISLYLFTFLTAILLFTLQLKHVAKQYQNFEKSDPVETSY</sequence>
<comment type="caution">
    <text evidence="3">The sequence shown here is derived from an EMBL/GenBank/DDBJ whole genome shotgun (WGS) entry which is preliminary data.</text>
</comment>
<feature type="transmembrane region" description="Helical" evidence="2">
    <location>
        <begin position="235"/>
        <end position="258"/>
    </location>
</feature>
<dbReference type="Proteomes" id="UP001179280">
    <property type="component" value="Unassembled WGS sequence"/>
</dbReference>
<reference evidence="3" key="1">
    <citation type="submission" date="2021-01" db="EMBL/GenBank/DDBJ databases">
        <title>Genomic Encyclopedia of Type Strains, Phase IV (KMG-IV): sequencing the most valuable type-strain genomes for metagenomic binning, comparative biology and taxonomic classification.</title>
        <authorList>
            <person name="Goeker M."/>
        </authorList>
    </citation>
    <scope>NUCLEOTIDE SEQUENCE</scope>
    <source>
        <strain evidence="3">DSM 21943</strain>
    </source>
</reference>
<evidence type="ECO:0000313" key="3">
    <source>
        <dbReference type="EMBL" id="MBM7839704.1"/>
    </source>
</evidence>
<keyword evidence="2" id="KW-0812">Transmembrane</keyword>
<keyword evidence="1" id="KW-0175">Coiled coil</keyword>
<feature type="transmembrane region" description="Helical" evidence="2">
    <location>
        <begin position="150"/>
        <end position="170"/>
    </location>
</feature>
<dbReference type="EMBL" id="JAFBCV010000009">
    <property type="protein sequence ID" value="MBM7839704.1"/>
    <property type="molecule type" value="Genomic_DNA"/>
</dbReference>
<evidence type="ECO:0000256" key="1">
    <source>
        <dbReference type="SAM" id="Coils"/>
    </source>
</evidence>
<keyword evidence="2" id="KW-1133">Transmembrane helix</keyword>
<evidence type="ECO:0000256" key="2">
    <source>
        <dbReference type="SAM" id="Phobius"/>
    </source>
</evidence>
<feature type="coiled-coil region" evidence="1">
    <location>
        <begin position="10"/>
        <end position="44"/>
    </location>
</feature>
<feature type="transmembrane region" description="Helical" evidence="2">
    <location>
        <begin position="210"/>
        <end position="229"/>
    </location>
</feature>
<feature type="transmembrane region" description="Helical" evidence="2">
    <location>
        <begin position="109"/>
        <end position="129"/>
    </location>
</feature>
<organism evidence="3 4">
    <name type="scientific">Shouchella xiaoxiensis</name>
    <dbReference type="NCBI Taxonomy" id="766895"/>
    <lineage>
        <taxon>Bacteria</taxon>
        <taxon>Bacillati</taxon>
        <taxon>Bacillota</taxon>
        <taxon>Bacilli</taxon>
        <taxon>Bacillales</taxon>
        <taxon>Bacillaceae</taxon>
        <taxon>Shouchella</taxon>
    </lineage>
</organism>